<organism evidence="1 2">
    <name type="scientific">Nitrincola iocasae</name>
    <dbReference type="NCBI Taxonomy" id="2614693"/>
    <lineage>
        <taxon>Bacteria</taxon>
        <taxon>Pseudomonadati</taxon>
        <taxon>Pseudomonadota</taxon>
        <taxon>Gammaproteobacteria</taxon>
        <taxon>Oceanospirillales</taxon>
        <taxon>Oceanospirillaceae</taxon>
        <taxon>Nitrincola</taxon>
    </lineage>
</organism>
<dbReference type="PANTHER" id="PTHR37946">
    <property type="entry name" value="SLL1969 PROTEIN"/>
    <property type="match status" value="1"/>
</dbReference>
<sequence length="215" mass="23392">MSDQAHIVLIHGLYMRPLVMRPMARWFEAQGYSTSSFGYKTTSESLELNVENLSTHLSSINANEVFLVCHSLGGLLARAYVASVGEDHTIRKVVTIGTPHQGAAIARWMKSKKLGSLLGHSMEKGLIKNRSDWDLDIPLGSIAGDGGIGFLPLIKGNAEPSDGTVSVSETHIQGETDHIVLHYSHIQLIMVAEVYEKALCFIKHSNFTSDSSGSS</sequence>
<dbReference type="Proteomes" id="UP000325606">
    <property type="component" value="Chromosome"/>
</dbReference>
<name>A0A5J6LD64_9GAMM</name>
<dbReference type="KEGG" id="nik:F5I99_09035"/>
<accession>A0A5J6LD64</accession>
<dbReference type="InterPro" id="IPR029058">
    <property type="entry name" value="AB_hydrolase_fold"/>
</dbReference>
<protein>
    <submittedName>
        <fullName evidence="1">Uncharacterized protein</fullName>
    </submittedName>
</protein>
<evidence type="ECO:0000313" key="2">
    <source>
        <dbReference type="Proteomes" id="UP000325606"/>
    </source>
</evidence>
<keyword evidence="2" id="KW-1185">Reference proteome</keyword>
<dbReference type="Gene3D" id="3.40.50.1820">
    <property type="entry name" value="alpha/beta hydrolase"/>
    <property type="match status" value="1"/>
</dbReference>
<evidence type="ECO:0000313" key="1">
    <source>
        <dbReference type="EMBL" id="QEW06634.1"/>
    </source>
</evidence>
<reference evidence="1 2" key="1">
    <citation type="submission" date="2019-09" db="EMBL/GenBank/DDBJ databases">
        <title>Nitrincola iocasae sp. nov., a bacterium isolated from the sediment collected at a cold seep field in South China Sea.</title>
        <authorList>
            <person name="Zhang H."/>
            <person name="Wang H."/>
            <person name="Li C."/>
        </authorList>
    </citation>
    <scope>NUCLEOTIDE SEQUENCE [LARGE SCALE GENOMIC DNA]</scope>
    <source>
        <strain evidence="1 2">KXZD1103</strain>
    </source>
</reference>
<dbReference type="EMBL" id="CP044222">
    <property type="protein sequence ID" value="QEW06634.1"/>
    <property type="molecule type" value="Genomic_DNA"/>
</dbReference>
<dbReference type="PANTHER" id="PTHR37946:SF1">
    <property type="entry name" value="SLL1969 PROTEIN"/>
    <property type="match status" value="1"/>
</dbReference>
<dbReference type="RefSeq" id="WP_151055222.1">
    <property type="nucleotide sequence ID" value="NZ_CP044222.1"/>
</dbReference>
<dbReference type="Pfam" id="PF02089">
    <property type="entry name" value="Palm_thioest"/>
    <property type="match status" value="1"/>
</dbReference>
<dbReference type="AlphaFoldDB" id="A0A5J6LD64"/>
<gene>
    <name evidence="1" type="ORF">F5I99_09035</name>
</gene>
<dbReference type="SUPFAM" id="SSF53474">
    <property type="entry name" value="alpha/beta-Hydrolases"/>
    <property type="match status" value="1"/>
</dbReference>
<proteinExistence type="predicted"/>